<organism evidence="1 2">
    <name type="scientific">Panagrolaimus superbus</name>
    <dbReference type="NCBI Taxonomy" id="310955"/>
    <lineage>
        <taxon>Eukaryota</taxon>
        <taxon>Metazoa</taxon>
        <taxon>Ecdysozoa</taxon>
        <taxon>Nematoda</taxon>
        <taxon>Chromadorea</taxon>
        <taxon>Rhabditida</taxon>
        <taxon>Tylenchina</taxon>
        <taxon>Panagrolaimomorpha</taxon>
        <taxon>Panagrolaimoidea</taxon>
        <taxon>Panagrolaimidae</taxon>
        <taxon>Panagrolaimus</taxon>
    </lineage>
</organism>
<dbReference type="AlphaFoldDB" id="A0A914YTX6"/>
<dbReference type="WBParaSite" id="PSU_v2.g3600.t1">
    <property type="protein sequence ID" value="PSU_v2.g3600.t1"/>
    <property type="gene ID" value="PSU_v2.g3600"/>
</dbReference>
<proteinExistence type="predicted"/>
<evidence type="ECO:0000313" key="1">
    <source>
        <dbReference type="Proteomes" id="UP000887577"/>
    </source>
</evidence>
<sequence>MKYILKNSTPEAWKKLIKTCKYFFSKNPVFPVGHLRAGFADGEWDGDCGIVNTNQPIVKLWLYKSLFVNTPATFSSLIPKLSKCSVQNLSIEGQNLTWEEFQFLTVSGLVTSFKFIGSTVKYSDGKIVIFDKLLENLKNVEYM</sequence>
<keyword evidence="1" id="KW-1185">Reference proteome</keyword>
<protein>
    <submittedName>
        <fullName evidence="2">Uncharacterized protein</fullName>
    </submittedName>
</protein>
<dbReference type="Proteomes" id="UP000887577">
    <property type="component" value="Unplaced"/>
</dbReference>
<evidence type="ECO:0000313" key="2">
    <source>
        <dbReference type="WBParaSite" id="PSU_v2.g3600.t1"/>
    </source>
</evidence>
<accession>A0A914YTX6</accession>
<name>A0A914YTX6_9BILA</name>
<reference evidence="2" key="1">
    <citation type="submission" date="2022-11" db="UniProtKB">
        <authorList>
            <consortium name="WormBaseParasite"/>
        </authorList>
    </citation>
    <scope>IDENTIFICATION</scope>
</reference>